<gene>
    <name evidence="2" type="ORF">RSO01_79200</name>
</gene>
<protein>
    <recommendedName>
        <fullName evidence="4">Cytochrome c domain-containing protein</fullName>
    </recommendedName>
</protein>
<evidence type="ECO:0008006" key="4">
    <source>
        <dbReference type="Google" id="ProtNLM"/>
    </source>
</evidence>
<dbReference type="OrthoDB" id="9863863at2"/>
<keyword evidence="1" id="KW-0732">Signal</keyword>
<evidence type="ECO:0000313" key="2">
    <source>
        <dbReference type="EMBL" id="GEP60754.1"/>
    </source>
</evidence>
<dbReference type="AlphaFoldDB" id="A0A512NP94"/>
<sequence>MIRAFLGIAAAATVIGLGLSAAAQTDNFMSECQQGSSAADPAKACTCMSGKVTGAVRADAIAAMHSMNTTKGANGGPPDAKALPAAQQKGLEAVIAAHGQCQ</sequence>
<evidence type="ECO:0000256" key="1">
    <source>
        <dbReference type="SAM" id="SignalP"/>
    </source>
</evidence>
<dbReference type="RefSeq" id="WP_147156088.1">
    <property type="nucleotide sequence ID" value="NZ_BKAJ01000179.1"/>
</dbReference>
<feature type="chain" id="PRO_5021981241" description="Cytochrome c domain-containing protein" evidence="1">
    <location>
        <begin position="24"/>
        <end position="102"/>
    </location>
</feature>
<dbReference type="Proteomes" id="UP000321058">
    <property type="component" value="Unassembled WGS sequence"/>
</dbReference>
<keyword evidence="3" id="KW-1185">Reference proteome</keyword>
<name>A0A512NP94_9HYPH</name>
<accession>A0A512NP94</accession>
<reference evidence="2 3" key="1">
    <citation type="submission" date="2019-07" db="EMBL/GenBank/DDBJ databases">
        <title>Whole genome shotgun sequence of Reyranella soli NBRC 108950.</title>
        <authorList>
            <person name="Hosoyama A."/>
            <person name="Uohara A."/>
            <person name="Ohji S."/>
            <person name="Ichikawa N."/>
        </authorList>
    </citation>
    <scope>NUCLEOTIDE SEQUENCE [LARGE SCALE GENOMIC DNA]</scope>
    <source>
        <strain evidence="2 3">NBRC 108950</strain>
    </source>
</reference>
<feature type="signal peptide" evidence="1">
    <location>
        <begin position="1"/>
        <end position="23"/>
    </location>
</feature>
<comment type="caution">
    <text evidence="2">The sequence shown here is derived from an EMBL/GenBank/DDBJ whole genome shotgun (WGS) entry which is preliminary data.</text>
</comment>
<evidence type="ECO:0000313" key="3">
    <source>
        <dbReference type="Proteomes" id="UP000321058"/>
    </source>
</evidence>
<organism evidence="2 3">
    <name type="scientific">Reyranella soli</name>
    <dbReference type="NCBI Taxonomy" id="1230389"/>
    <lineage>
        <taxon>Bacteria</taxon>
        <taxon>Pseudomonadati</taxon>
        <taxon>Pseudomonadota</taxon>
        <taxon>Alphaproteobacteria</taxon>
        <taxon>Hyphomicrobiales</taxon>
        <taxon>Reyranellaceae</taxon>
        <taxon>Reyranella</taxon>
    </lineage>
</organism>
<dbReference type="EMBL" id="BKAJ01000179">
    <property type="protein sequence ID" value="GEP60754.1"/>
    <property type="molecule type" value="Genomic_DNA"/>
</dbReference>
<proteinExistence type="predicted"/>